<proteinExistence type="predicted"/>
<feature type="compositionally biased region" description="Low complexity" evidence="1">
    <location>
        <begin position="26"/>
        <end position="66"/>
    </location>
</feature>
<evidence type="ECO:0000313" key="4">
    <source>
        <dbReference type="Proteomes" id="UP000481153"/>
    </source>
</evidence>
<evidence type="ECO:0000256" key="2">
    <source>
        <dbReference type="SAM" id="Phobius"/>
    </source>
</evidence>
<keyword evidence="2" id="KW-0812">Transmembrane</keyword>
<dbReference type="EMBL" id="VJMJ01000093">
    <property type="protein sequence ID" value="KAF0735868.1"/>
    <property type="molecule type" value="Genomic_DNA"/>
</dbReference>
<organism evidence="3 4">
    <name type="scientific">Aphanomyces euteiches</name>
    <dbReference type="NCBI Taxonomy" id="100861"/>
    <lineage>
        <taxon>Eukaryota</taxon>
        <taxon>Sar</taxon>
        <taxon>Stramenopiles</taxon>
        <taxon>Oomycota</taxon>
        <taxon>Saprolegniomycetes</taxon>
        <taxon>Saprolegniales</taxon>
        <taxon>Verrucalvaceae</taxon>
        <taxon>Aphanomyces</taxon>
    </lineage>
</organism>
<accession>A0A6G0X7F7</accession>
<name>A0A6G0X7F7_9STRA</name>
<reference evidence="3 4" key="1">
    <citation type="submission" date="2019-07" db="EMBL/GenBank/DDBJ databases">
        <title>Genomics analysis of Aphanomyces spp. identifies a new class of oomycete effector associated with host adaptation.</title>
        <authorList>
            <person name="Gaulin E."/>
        </authorList>
    </citation>
    <scope>NUCLEOTIDE SEQUENCE [LARGE SCALE GENOMIC DNA]</scope>
    <source>
        <strain evidence="3 4">ATCC 201684</strain>
    </source>
</reference>
<sequence length="185" mass="20625">MGDKMYQPIPNDKAPDGAAQPPPVDSQLHQYQQQQQQRYQSRQSSSFFQAAPAPAPSRSTAPPHRSYSSTSSAPNPYTVYYAPPPPRRSAFSRYMLRLWRALLLVVLSIASMFFSIGTFAILMILMSLSGGWLSIVCTIFFVVNLVICFIGPLTKLDAYISQQRQLMHEIILVDTVDIFADCGTA</sequence>
<evidence type="ECO:0000256" key="1">
    <source>
        <dbReference type="SAM" id="MobiDB-lite"/>
    </source>
</evidence>
<dbReference type="Proteomes" id="UP000481153">
    <property type="component" value="Unassembled WGS sequence"/>
</dbReference>
<keyword evidence="4" id="KW-1185">Reference proteome</keyword>
<gene>
    <name evidence="3" type="ORF">Ae201684_007870</name>
</gene>
<feature type="transmembrane region" description="Helical" evidence="2">
    <location>
        <begin position="101"/>
        <end position="126"/>
    </location>
</feature>
<keyword evidence="2" id="KW-0472">Membrane</keyword>
<feature type="region of interest" description="Disordered" evidence="1">
    <location>
        <begin position="1"/>
        <end position="72"/>
    </location>
</feature>
<feature type="transmembrane region" description="Helical" evidence="2">
    <location>
        <begin position="132"/>
        <end position="154"/>
    </location>
</feature>
<dbReference type="AlphaFoldDB" id="A0A6G0X7F7"/>
<keyword evidence="2" id="KW-1133">Transmembrane helix</keyword>
<comment type="caution">
    <text evidence="3">The sequence shown here is derived from an EMBL/GenBank/DDBJ whole genome shotgun (WGS) entry which is preliminary data.</text>
</comment>
<dbReference type="VEuPathDB" id="FungiDB:AeMF1_005935"/>
<evidence type="ECO:0000313" key="3">
    <source>
        <dbReference type="EMBL" id="KAF0735868.1"/>
    </source>
</evidence>
<protein>
    <submittedName>
        <fullName evidence="3">Uncharacterized protein</fullName>
    </submittedName>
</protein>